<feature type="compositionally biased region" description="Basic residues" evidence="6">
    <location>
        <begin position="50"/>
        <end position="59"/>
    </location>
</feature>
<sequence length="143" mass="15687">MSAALVRRGLELLSDDVLERPDEKKKKQKEMKLSRSKRSSRAPPTDHNRATARGRKIRKYSGGGQQAAAAAGPLRSHASVLPPQRLLGLGGEHTEDRESELGPALPGPGDGPGADAQRPQSVFTEDEFQQFQKDYFGRLVEEQ</sequence>
<dbReference type="PRINTS" id="PR02029">
    <property type="entry name" value="ACTREGSIRT1"/>
</dbReference>
<keyword evidence="4" id="KW-0539">Nucleus</keyword>
<dbReference type="GO" id="GO:0005730">
    <property type="term" value="C:nucleolus"/>
    <property type="evidence" value="ECO:0007669"/>
    <property type="project" value="UniProtKB-SubCell"/>
</dbReference>
<dbReference type="PANTHER" id="PTHR31454">
    <property type="entry name" value="ACTIVE REGULATOR OF SIRT1"/>
    <property type="match status" value="1"/>
</dbReference>
<dbReference type="AlphaFoldDB" id="A0AAW0PTM6"/>
<dbReference type="InterPro" id="IPR023262">
    <property type="entry name" value="AROS"/>
</dbReference>
<gene>
    <name evidence="7" type="ORF">WMY93_005804</name>
</gene>
<evidence type="ECO:0000256" key="4">
    <source>
        <dbReference type="ARBA" id="ARBA00023242"/>
    </source>
</evidence>
<comment type="similarity">
    <text evidence="2">Belongs to the AROS family.</text>
</comment>
<protein>
    <recommendedName>
        <fullName evidence="3">Active regulator of SIRT1</fullName>
    </recommendedName>
    <alternativeName>
        <fullName evidence="5">40S ribosomal protein S19-binding protein 1</fullName>
    </alternativeName>
</protein>
<accession>A0AAW0PTM6</accession>
<reference evidence="8" key="1">
    <citation type="submission" date="2024-04" db="EMBL/GenBank/DDBJ databases">
        <title>Salinicola lusitanus LLJ914,a marine bacterium isolated from the Okinawa Trough.</title>
        <authorList>
            <person name="Li J."/>
        </authorList>
    </citation>
    <scope>NUCLEOTIDE SEQUENCE [LARGE SCALE GENOMIC DNA]</scope>
</reference>
<evidence type="ECO:0000256" key="3">
    <source>
        <dbReference type="ARBA" id="ARBA00016855"/>
    </source>
</evidence>
<dbReference type="Proteomes" id="UP001460270">
    <property type="component" value="Unassembled WGS sequence"/>
</dbReference>
<dbReference type="PANTHER" id="PTHR31454:SF2">
    <property type="entry name" value="ACTIVE REGULATOR OF SIRT1"/>
    <property type="match status" value="1"/>
</dbReference>
<comment type="subcellular location">
    <subcellularLocation>
        <location evidence="1">Nucleus</location>
        <location evidence="1">Nucleolus</location>
    </subcellularLocation>
</comment>
<evidence type="ECO:0000313" key="7">
    <source>
        <dbReference type="EMBL" id="KAK7929409.1"/>
    </source>
</evidence>
<feature type="region of interest" description="Disordered" evidence="6">
    <location>
        <begin position="1"/>
        <end position="121"/>
    </location>
</feature>
<keyword evidence="8" id="KW-1185">Reference proteome</keyword>
<proteinExistence type="inferred from homology"/>
<feature type="compositionally biased region" description="Basic and acidic residues" evidence="6">
    <location>
        <begin position="17"/>
        <end position="33"/>
    </location>
</feature>
<name>A0AAW0PTM6_9GOBI</name>
<evidence type="ECO:0000256" key="5">
    <source>
        <dbReference type="ARBA" id="ARBA00032748"/>
    </source>
</evidence>
<evidence type="ECO:0000256" key="6">
    <source>
        <dbReference type="SAM" id="MobiDB-lite"/>
    </source>
</evidence>
<comment type="caution">
    <text evidence="7">The sequence shown here is derived from an EMBL/GenBank/DDBJ whole genome shotgun (WGS) entry which is preliminary data.</text>
</comment>
<dbReference type="EMBL" id="JBBPFD010000004">
    <property type="protein sequence ID" value="KAK7929409.1"/>
    <property type="molecule type" value="Genomic_DNA"/>
</dbReference>
<dbReference type="GO" id="GO:0019899">
    <property type="term" value="F:enzyme binding"/>
    <property type="evidence" value="ECO:0007669"/>
    <property type="project" value="TreeGrafter"/>
</dbReference>
<evidence type="ECO:0000313" key="8">
    <source>
        <dbReference type="Proteomes" id="UP001460270"/>
    </source>
</evidence>
<evidence type="ECO:0000256" key="1">
    <source>
        <dbReference type="ARBA" id="ARBA00004604"/>
    </source>
</evidence>
<organism evidence="7 8">
    <name type="scientific">Mugilogobius chulae</name>
    <name type="common">yellowstripe goby</name>
    <dbReference type="NCBI Taxonomy" id="88201"/>
    <lineage>
        <taxon>Eukaryota</taxon>
        <taxon>Metazoa</taxon>
        <taxon>Chordata</taxon>
        <taxon>Craniata</taxon>
        <taxon>Vertebrata</taxon>
        <taxon>Euteleostomi</taxon>
        <taxon>Actinopterygii</taxon>
        <taxon>Neopterygii</taxon>
        <taxon>Teleostei</taxon>
        <taxon>Neoteleostei</taxon>
        <taxon>Acanthomorphata</taxon>
        <taxon>Gobiaria</taxon>
        <taxon>Gobiiformes</taxon>
        <taxon>Gobioidei</taxon>
        <taxon>Gobiidae</taxon>
        <taxon>Gobionellinae</taxon>
        <taxon>Mugilogobius</taxon>
    </lineage>
</organism>
<evidence type="ECO:0000256" key="2">
    <source>
        <dbReference type="ARBA" id="ARBA00007318"/>
    </source>
</evidence>